<evidence type="ECO:0000313" key="1">
    <source>
        <dbReference type="EMBL" id="KKL54373.1"/>
    </source>
</evidence>
<comment type="caution">
    <text evidence="1">The sequence shown here is derived from an EMBL/GenBank/DDBJ whole genome shotgun (WGS) entry which is preliminary data.</text>
</comment>
<dbReference type="AlphaFoldDB" id="A0A0F9CYF3"/>
<gene>
    <name evidence="1" type="ORF">LCGC14_2266040</name>
</gene>
<reference evidence="1" key="1">
    <citation type="journal article" date="2015" name="Nature">
        <title>Complex archaea that bridge the gap between prokaryotes and eukaryotes.</title>
        <authorList>
            <person name="Spang A."/>
            <person name="Saw J.H."/>
            <person name="Jorgensen S.L."/>
            <person name="Zaremba-Niedzwiedzka K."/>
            <person name="Martijn J."/>
            <person name="Lind A.E."/>
            <person name="van Eijk R."/>
            <person name="Schleper C."/>
            <person name="Guy L."/>
            <person name="Ettema T.J."/>
        </authorList>
    </citation>
    <scope>NUCLEOTIDE SEQUENCE</scope>
</reference>
<name>A0A0F9CYF3_9ZZZZ</name>
<feature type="non-terminal residue" evidence="1">
    <location>
        <position position="71"/>
    </location>
</feature>
<sequence length="71" mass="7060">MLGQVEKALADQLKPVSPPSSWPVGGCRGLFGRSLVLLAGLLLVAAVSITDSADAPSAAAHSDADATSSLT</sequence>
<protein>
    <submittedName>
        <fullName evidence="1">Uncharacterized protein</fullName>
    </submittedName>
</protein>
<dbReference type="EMBL" id="LAZR01031221">
    <property type="protein sequence ID" value="KKL54373.1"/>
    <property type="molecule type" value="Genomic_DNA"/>
</dbReference>
<proteinExistence type="predicted"/>
<accession>A0A0F9CYF3</accession>
<organism evidence="1">
    <name type="scientific">marine sediment metagenome</name>
    <dbReference type="NCBI Taxonomy" id="412755"/>
    <lineage>
        <taxon>unclassified sequences</taxon>
        <taxon>metagenomes</taxon>
        <taxon>ecological metagenomes</taxon>
    </lineage>
</organism>